<dbReference type="HOGENOM" id="CLU_078487_0_0_5"/>
<organism evidence="1 2">
    <name type="scientific">Sphingomonas sanxanigenens DSM 19645 = NX02</name>
    <dbReference type="NCBI Taxonomy" id="1123269"/>
    <lineage>
        <taxon>Bacteria</taxon>
        <taxon>Pseudomonadati</taxon>
        <taxon>Pseudomonadota</taxon>
        <taxon>Alphaproteobacteria</taxon>
        <taxon>Sphingomonadales</taxon>
        <taxon>Sphingomonadaceae</taxon>
        <taxon>Sphingomonas</taxon>
    </lineage>
</organism>
<accession>W0A8B6</accession>
<dbReference type="InterPro" id="IPR004027">
    <property type="entry name" value="SEC_C_motif"/>
</dbReference>
<evidence type="ECO:0000313" key="2">
    <source>
        <dbReference type="Proteomes" id="UP000018851"/>
    </source>
</evidence>
<dbReference type="Gene3D" id="1.20.120.740">
    <property type="entry name" value="YgfB uncharacterised protein family UPF0149, PF03695"/>
    <property type="match status" value="1"/>
</dbReference>
<dbReference type="PANTHER" id="PTHR33747:SF1">
    <property type="entry name" value="ADENYLATE CYCLASE-ASSOCIATED CAP C-TERMINAL DOMAIN-CONTAINING PROTEIN"/>
    <property type="match status" value="1"/>
</dbReference>
<dbReference type="SUPFAM" id="SSF101327">
    <property type="entry name" value="YgfB-like"/>
    <property type="match status" value="1"/>
</dbReference>
<dbReference type="PANTHER" id="PTHR33747">
    <property type="entry name" value="UPF0225 PROTEIN SCO1677"/>
    <property type="match status" value="1"/>
</dbReference>
<keyword evidence="2" id="KW-1185">Reference proteome</keyword>
<dbReference type="RefSeq" id="WP_025291023.1">
    <property type="nucleotide sequence ID" value="NZ_CP006644.1"/>
</dbReference>
<dbReference type="PATRIC" id="fig|1123269.5.peg.958"/>
<dbReference type="eggNOG" id="COG3318">
    <property type="taxonomic scope" value="Bacteria"/>
</dbReference>
<dbReference type="Pfam" id="PF02810">
    <property type="entry name" value="SEC-C"/>
    <property type="match status" value="1"/>
</dbReference>
<dbReference type="NCBIfam" id="TIGR02292">
    <property type="entry name" value="ygfB_yecA"/>
    <property type="match status" value="1"/>
</dbReference>
<dbReference type="EMBL" id="CP006644">
    <property type="protein sequence ID" value="AHE52727.1"/>
    <property type="molecule type" value="Genomic_DNA"/>
</dbReference>
<dbReference type="STRING" id="1123269.NX02_04930"/>
<dbReference type="Pfam" id="PF03695">
    <property type="entry name" value="UPF0149"/>
    <property type="match status" value="1"/>
</dbReference>
<gene>
    <name evidence="1" type="ORF">NX02_04930</name>
</gene>
<dbReference type="InterPro" id="IPR011978">
    <property type="entry name" value="YgfB-like"/>
</dbReference>
<dbReference type="OrthoDB" id="1551443at2"/>
<dbReference type="Proteomes" id="UP000018851">
    <property type="component" value="Chromosome"/>
</dbReference>
<dbReference type="Gene3D" id="3.10.450.50">
    <property type="match status" value="1"/>
</dbReference>
<dbReference type="AlphaFoldDB" id="W0A8B6"/>
<proteinExistence type="predicted"/>
<dbReference type="eggNOG" id="COG0653">
    <property type="taxonomic scope" value="Bacteria"/>
</dbReference>
<dbReference type="KEGG" id="ssan:NX02_04930"/>
<dbReference type="InterPro" id="IPR036255">
    <property type="entry name" value="YgfB-like_sf"/>
</dbReference>
<sequence length="220" mass="23852">MASLPPHLLELEELLLQFPEDSEALLLSGVDGLLAAVALSPDPIPPEDWMGLVADDVDPATSFDDAELARIQELFVRHAADVRAAIARDLFEPIYAIDSDEAVLWEAWMDGFHRGLSARGEAWEALAHDDDPDVAVMFGDLGQLVMVAIDPDYKDYDPELIDEAEAIIPELVAGLHALRVDRIGPLLPRGEPVRSSKVGRNDVCPCGSGKKYKKCCGAAA</sequence>
<protein>
    <recommendedName>
        <fullName evidence="3">YecA family protein</fullName>
    </recommendedName>
</protein>
<reference evidence="1 2" key="1">
    <citation type="submission" date="2013-07" db="EMBL/GenBank/DDBJ databases">
        <title>Completed genome of Sphingomonas sanxanigenens NX02.</title>
        <authorList>
            <person name="Ma T."/>
            <person name="Huang H."/>
            <person name="Wu M."/>
            <person name="Li X."/>
            <person name="Li G."/>
        </authorList>
    </citation>
    <scope>NUCLEOTIDE SEQUENCE [LARGE SCALE GENOMIC DNA]</scope>
    <source>
        <strain evidence="1 2">NX02</strain>
    </source>
</reference>
<evidence type="ECO:0000313" key="1">
    <source>
        <dbReference type="EMBL" id="AHE52727.1"/>
    </source>
</evidence>
<evidence type="ECO:0008006" key="3">
    <source>
        <dbReference type="Google" id="ProtNLM"/>
    </source>
</evidence>
<name>W0A8B6_9SPHN</name>
<dbReference type="SUPFAM" id="SSF103642">
    <property type="entry name" value="Sec-C motif"/>
    <property type="match status" value="1"/>
</dbReference>
<dbReference type="SMR" id="W0A8B6"/>